<dbReference type="Proteomes" id="UP000282321">
    <property type="component" value="Unassembled WGS sequence"/>
</dbReference>
<evidence type="ECO:0000313" key="2">
    <source>
        <dbReference type="Proteomes" id="UP000282321"/>
    </source>
</evidence>
<protein>
    <submittedName>
        <fullName evidence="1">Uncharacterized protein</fullName>
    </submittedName>
</protein>
<comment type="caution">
    <text evidence="1">The sequence shown here is derived from an EMBL/GenBank/DDBJ whole genome shotgun (WGS) entry which is preliminary data.</text>
</comment>
<proteinExistence type="predicted"/>
<dbReference type="AlphaFoldDB" id="A0A660S787"/>
<organism evidence="1 2">
    <name type="scientific">candidate division TA06 bacterium</name>
    <dbReference type="NCBI Taxonomy" id="2250710"/>
    <lineage>
        <taxon>Bacteria</taxon>
        <taxon>Bacteria division TA06</taxon>
    </lineage>
</organism>
<sequence>MKDHKVKITKGQGGKIKVIVPYNMAYIKKFKAIKGYGWNPEEKCRFFPKSDCIIEQIIDIFKTENLWTDFSFKKR</sequence>
<evidence type="ECO:0000313" key="1">
    <source>
        <dbReference type="EMBL" id="RKX65909.1"/>
    </source>
</evidence>
<name>A0A660S787_UNCT6</name>
<dbReference type="EMBL" id="QNBC01000065">
    <property type="protein sequence ID" value="RKX65909.1"/>
    <property type="molecule type" value="Genomic_DNA"/>
</dbReference>
<reference evidence="1 2" key="1">
    <citation type="submission" date="2018-06" db="EMBL/GenBank/DDBJ databases">
        <title>Extensive metabolic versatility and redundancy in microbially diverse, dynamic hydrothermal sediments.</title>
        <authorList>
            <person name="Dombrowski N."/>
            <person name="Teske A."/>
            <person name="Baker B.J."/>
        </authorList>
    </citation>
    <scope>NUCLEOTIDE SEQUENCE [LARGE SCALE GENOMIC DNA]</scope>
    <source>
        <strain evidence="1">B35_G9</strain>
    </source>
</reference>
<gene>
    <name evidence="1" type="ORF">DRP44_05255</name>
</gene>
<accession>A0A660S787</accession>